<dbReference type="Proteomes" id="UP000027138">
    <property type="component" value="Unassembled WGS sequence"/>
</dbReference>
<dbReference type="EMBL" id="KK920143">
    <property type="protein sequence ID" value="KDP20165.1"/>
    <property type="molecule type" value="Genomic_DNA"/>
</dbReference>
<organism evidence="1 2">
    <name type="scientific">Jatropha curcas</name>
    <name type="common">Barbados nut</name>
    <dbReference type="NCBI Taxonomy" id="180498"/>
    <lineage>
        <taxon>Eukaryota</taxon>
        <taxon>Viridiplantae</taxon>
        <taxon>Streptophyta</taxon>
        <taxon>Embryophyta</taxon>
        <taxon>Tracheophyta</taxon>
        <taxon>Spermatophyta</taxon>
        <taxon>Magnoliopsida</taxon>
        <taxon>eudicotyledons</taxon>
        <taxon>Gunneridae</taxon>
        <taxon>Pentapetalae</taxon>
        <taxon>rosids</taxon>
        <taxon>fabids</taxon>
        <taxon>Malpighiales</taxon>
        <taxon>Euphorbiaceae</taxon>
        <taxon>Crotonoideae</taxon>
        <taxon>Jatropheae</taxon>
        <taxon>Jatropha</taxon>
    </lineage>
</organism>
<gene>
    <name evidence="1" type="ORF">JCGZ_00022</name>
</gene>
<name>A0A067JJL3_JATCU</name>
<protein>
    <submittedName>
        <fullName evidence="1">Uncharacterized protein</fullName>
    </submittedName>
</protein>
<keyword evidence="2" id="KW-1185">Reference proteome</keyword>
<dbReference type="SUPFAM" id="SSF53756">
    <property type="entry name" value="UDP-Glycosyltransferase/glycogen phosphorylase"/>
    <property type="match status" value="1"/>
</dbReference>
<dbReference type="AlphaFoldDB" id="A0A067JJL3"/>
<proteinExistence type="predicted"/>
<accession>A0A067JJL3</accession>
<evidence type="ECO:0000313" key="2">
    <source>
        <dbReference type="Proteomes" id="UP000027138"/>
    </source>
</evidence>
<reference evidence="1 2" key="1">
    <citation type="journal article" date="2014" name="PLoS ONE">
        <title>Global Analysis of Gene Expression Profiles in Physic Nut (Jatropha curcas L.) Seedlings Exposed to Salt Stress.</title>
        <authorList>
            <person name="Zhang L."/>
            <person name="Zhang C."/>
            <person name="Wu P."/>
            <person name="Chen Y."/>
            <person name="Li M."/>
            <person name="Jiang H."/>
            <person name="Wu G."/>
        </authorList>
    </citation>
    <scope>NUCLEOTIDE SEQUENCE [LARGE SCALE GENOMIC DNA]</scope>
    <source>
        <strain evidence="2">cv. GZQX0401</strain>
        <tissue evidence="1">Young leaves</tissue>
    </source>
</reference>
<dbReference type="Gene3D" id="3.40.50.2000">
    <property type="entry name" value="Glycogen Phosphorylase B"/>
    <property type="match status" value="1"/>
</dbReference>
<dbReference type="OrthoDB" id="5835829at2759"/>
<sequence length="75" mass="8497">MVEDLKVAVEVKRGENGWISKENLSKAIKSVMDKDSEVAMEVKSNHVTLKKVLAGKKMQETYVDSFIKNLLDLMK</sequence>
<evidence type="ECO:0000313" key="1">
    <source>
        <dbReference type="EMBL" id="KDP20165.1"/>
    </source>
</evidence>